<dbReference type="InterPro" id="IPR029057">
    <property type="entry name" value="PRTase-like"/>
</dbReference>
<sequence>MAADSTSCATNFVSPRSLIRSALHSAAAFLAPGRCRLCRARSLADGRLVPLCDACMASVASGRLGGRCYRCAEPLGYEPSYQEFSDDVLCADCSETPPPFARATAFGSYELMRHALRLFKFGNVRSLALPMGGLLAEAILEQAEGMPESLLVIPVPLFRRRRLYNQSLLLADAAMRVVQRRRPLWKMELAPHRLRRVHHKESQYRLSPEERRENVRGAFQVRGSVRGRQVLLVDDVYTTGATVTECTEVLLAAGAESVRVVTLARAGSQIPVLWTAPAHGTEYSSHKHFGNPIYPHPVQ</sequence>
<evidence type="ECO:0000259" key="2">
    <source>
        <dbReference type="Pfam" id="PF00156"/>
    </source>
</evidence>
<dbReference type="PANTHER" id="PTHR47505:SF1">
    <property type="entry name" value="DNA UTILIZATION PROTEIN YHGH"/>
    <property type="match status" value="1"/>
</dbReference>
<dbReference type="EMBL" id="LT629690">
    <property type="protein sequence ID" value="SDF69379.1"/>
    <property type="molecule type" value="Genomic_DNA"/>
</dbReference>
<keyword evidence="4" id="KW-1185">Reference proteome</keyword>
<accession>A0A1G7N7P9</accession>
<feature type="domain" description="Phosphoribosyltransferase" evidence="2">
    <location>
        <begin position="214"/>
        <end position="269"/>
    </location>
</feature>
<dbReference type="InterPro" id="IPR051910">
    <property type="entry name" value="ComF/GntX_DNA_util-trans"/>
</dbReference>
<dbReference type="Gene3D" id="3.40.50.2020">
    <property type="match status" value="1"/>
</dbReference>
<dbReference type="AlphaFoldDB" id="A0A1G7N7P9"/>
<dbReference type="CDD" id="cd06223">
    <property type="entry name" value="PRTases_typeI"/>
    <property type="match status" value="1"/>
</dbReference>
<proteinExistence type="inferred from homology"/>
<protein>
    <submittedName>
        <fullName evidence="3">ComF family protein</fullName>
    </submittedName>
</protein>
<dbReference type="Pfam" id="PF00156">
    <property type="entry name" value="Pribosyltran"/>
    <property type="match status" value="1"/>
</dbReference>
<organism evidence="3 4">
    <name type="scientific">Terriglobus roseus</name>
    <dbReference type="NCBI Taxonomy" id="392734"/>
    <lineage>
        <taxon>Bacteria</taxon>
        <taxon>Pseudomonadati</taxon>
        <taxon>Acidobacteriota</taxon>
        <taxon>Terriglobia</taxon>
        <taxon>Terriglobales</taxon>
        <taxon>Acidobacteriaceae</taxon>
        <taxon>Terriglobus</taxon>
    </lineage>
</organism>
<evidence type="ECO:0000313" key="4">
    <source>
        <dbReference type="Proteomes" id="UP000182427"/>
    </source>
</evidence>
<dbReference type="PANTHER" id="PTHR47505">
    <property type="entry name" value="DNA UTILIZATION PROTEIN YHGH"/>
    <property type="match status" value="1"/>
</dbReference>
<dbReference type="Proteomes" id="UP000182427">
    <property type="component" value="Chromosome I"/>
</dbReference>
<gene>
    <name evidence="3" type="ORF">SAMN05444167_3020</name>
</gene>
<evidence type="ECO:0000313" key="3">
    <source>
        <dbReference type="EMBL" id="SDF69379.1"/>
    </source>
</evidence>
<dbReference type="InterPro" id="IPR000836">
    <property type="entry name" value="PRTase_dom"/>
</dbReference>
<comment type="similarity">
    <text evidence="1">Belongs to the ComF/GntX family.</text>
</comment>
<dbReference type="OrthoDB" id="9779910at2"/>
<reference evidence="3 4" key="1">
    <citation type="submission" date="2016-10" db="EMBL/GenBank/DDBJ databases">
        <authorList>
            <person name="de Groot N.N."/>
        </authorList>
    </citation>
    <scope>NUCLEOTIDE SEQUENCE [LARGE SCALE GENOMIC DNA]</scope>
    <source>
        <strain evidence="3 4">GAS232</strain>
    </source>
</reference>
<dbReference type="SUPFAM" id="SSF53271">
    <property type="entry name" value="PRTase-like"/>
    <property type="match status" value="1"/>
</dbReference>
<evidence type="ECO:0000256" key="1">
    <source>
        <dbReference type="ARBA" id="ARBA00008007"/>
    </source>
</evidence>
<name>A0A1G7N7P9_9BACT</name>